<reference evidence="4 5" key="1">
    <citation type="submission" date="2014-09" db="EMBL/GenBank/DDBJ databases">
        <authorList>
            <person name="Magalhaes I.L.F."/>
            <person name="Oliveira U."/>
            <person name="Santos F.R."/>
            <person name="Vidigal T.H.D.A."/>
            <person name="Brescovit A.D."/>
            <person name="Santos A.J."/>
        </authorList>
    </citation>
    <scope>NUCLEOTIDE SEQUENCE [LARGE SCALE GENOMIC DNA]</scope>
</reference>
<proteinExistence type="inferred from homology"/>
<evidence type="ECO:0000256" key="1">
    <source>
        <dbReference type="ARBA" id="ARBA00007191"/>
    </source>
</evidence>
<dbReference type="AlphaFoldDB" id="A0A0P1BRF2"/>
<feature type="domain" description="Roadblock/LAMTOR2" evidence="3">
    <location>
        <begin position="48"/>
        <end position="149"/>
    </location>
</feature>
<dbReference type="PANTHER" id="PTHR10779">
    <property type="entry name" value="DYNEIN LIGHT CHAIN ROADBLOCK"/>
    <property type="match status" value="1"/>
</dbReference>
<evidence type="ECO:0000256" key="2">
    <source>
        <dbReference type="SAM" id="MobiDB-lite"/>
    </source>
</evidence>
<feature type="compositionally biased region" description="Pro residues" evidence="2">
    <location>
        <begin position="23"/>
        <end position="33"/>
    </location>
</feature>
<evidence type="ECO:0000259" key="3">
    <source>
        <dbReference type="SMART" id="SM00960"/>
    </source>
</evidence>
<feature type="region of interest" description="Disordered" evidence="2">
    <location>
        <begin position="1"/>
        <end position="50"/>
    </location>
</feature>
<organism evidence="4 5">
    <name type="scientific">Ceraceosorus bombacis</name>
    <dbReference type="NCBI Taxonomy" id="401625"/>
    <lineage>
        <taxon>Eukaryota</taxon>
        <taxon>Fungi</taxon>
        <taxon>Dikarya</taxon>
        <taxon>Basidiomycota</taxon>
        <taxon>Ustilaginomycotina</taxon>
        <taxon>Exobasidiomycetes</taxon>
        <taxon>Ceraceosorales</taxon>
        <taxon>Ceraceosoraceae</taxon>
        <taxon>Ceraceosorus</taxon>
    </lineage>
</organism>
<comment type="similarity">
    <text evidence="1">Belongs to the GAMAD family.</text>
</comment>
<keyword evidence="5" id="KW-1185">Reference proteome</keyword>
<evidence type="ECO:0000313" key="4">
    <source>
        <dbReference type="EMBL" id="CEH19136.1"/>
    </source>
</evidence>
<sequence>MTSPKVALSPDAVALKPHDLSTSPPPPGSPMPPMASLSSSQPSPPAEVEATLSKLTSHRNVTGCLVLSRPDALVIRAGGKDFDPSGPGAVERADRLRKVTRMVRNVTACLDKEIAEIEEGDELGFLRIRTGRYEMMISPSEKYLLVVLQDPTLAP</sequence>
<dbReference type="FunFam" id="3.30.450.30:FF:000022">
    <property type="entry name" value="Related to Dynein light chain 2B, cytoplasmic"/>
    <property type="match status" value="1"/>
</dbReference>
<dbReference type="STRING" id="401625.A0A0P1BRF2"/>
<evidence type="ECO:0000313" key="5">
    <source>
        <dbReference type="Proteomes" id="UP000054845"/>
    </source>
</evidence>
<accession>A0A0P1BRF2</accession>
<dbReference type="SMART" id="SM00960">
    <property type="entry name" value="Robl_LC7"/>
    <property type="match status" value="1"/>
</dbReference>
<name>A0A0P1BRF2_9BASI</name>
<dbReference type="InterPro" id="IPR004942">
    <property type="entry name" value="Roadblock/LAMTOR2_dom"/>
</dbReference>
<dbReference type="SUPFAM" id="SSF103196">
    <property type="entry name" value="Roadblock/LC7 domain"/>
    <property type="match status" value="1"/>
</dbReference>
<dbReference type="OrthoDB" id="9985637at2759"/>
<dbReference type="Gene3D" id="3.30.450.30">
    <property type="entry name" value="Dynein light chain 2a, cytoplasmic"/>
    <property type="match status" value="1"/>
</dbReference>
<dbReference type="Proteomes" id="UP000054845">
    <property type="component" value="Unassembled WGS sequence"/>
</dbReference>
<protein>
    <submittedName>
        <fullName evidence="4">Dynein-associated protein Roadblock</fullName>
    </submittedName>
</protein>
<dbReference type="EMBL" id="CCYA01000277">
    <property type="protein sequence ID" value="CEH19136.1"/>
    <property type="molecule type" value="Genomic_DNA"/>
</dbReference>